<dbReference type="Pfam" id="PF00183">
    <property type="entry name" value="HSP90"/>
    <property type="match status" value="1"/>
</dbReference>
<proteinExistence type="inferred from homology"/>
<comment type="similarity">
    <text evidence="1">Belongs to the heat shock protein 90 family.</text>
</comment>
<dbReference type="SUPFAM" id="SSF55874">
    <property type="entry name" value="ATPase domain of HSP90 chaperone/DNA topoisomerase II/histidine kinase"/>
    <property type="match status" value="1"/>
</dbReference>
<dbReference type="InterPro" id="IPR001404">
    <property type="entry name" value="Hsp90_fam"/>
</dbReference>
<dbReference type="Pfam" id="PF13589">
    <property type="entry name" value="HATPase_c_3"/>
    <property type="match status" value="1"/>
</dbReference>
<reference evidence="6 7" key="1">
    <citation type="submission" date="2010-12" db="EMBL/GenBank/DDBJ databases">
        <title>Complete sequence of Ethanoligenens harbinense YUAN-3.</title>
        <authorList>
            <person name="Lucas S."/>
            <person name="Copeland A."/>
            <person name="Lapidus A."/>
            <person name="Cheng J.-F."/>
            <person name="Bruce D."/>
            <person name="Goodwin L."/>
            <person name="Pitluck S."/>
            <person name="Chertkov O."/>
            <person name="Misra M."/>
            <person name="Detter J.C."/>
            <person name="Han C."/>
            <person name="Tapia R."/>
            <person name="Land M."/>
            <person name="Hauser L."/>
            <person name="Jeffries C."/>
            <person name="Kyrpides N."/>
            <person name="Ivanova N."/>
            <person name="Mikhailova N."/>
            <person name="Wang A."/>
            <person name="Mouttaki H."/>
            <person name="He Z."/>
            <person name="Zhou J."/>
            <person name="Hemme C.L."/>
            <person name="Woyke T."/>
        </authorList>
    </citation>
    <scope>NUCLEOTIDE SEQUENCE [LARGE SCALE GENOMIC DNA]</scope>
    <source>
        <strain evidence="7">DSM 18485 / JCM 12961 / CGMCC 1.5033 / YUAN-3</strain>
    </source>
</reference>
<dbReference type="Gene3D" id="3.30.230.80">
    <property type="match status" value="1"/>
</dbReference>
<feature type="binding site" evidence="5">
    <location>
        <position position="332"/>
    </location>
    <ligand>
        <name>ATP</name>
        <dbReference type="ChEBI" id="CHEBI:30616"/>
    </ligand>
</feature>
<name>E6U2V2_ETHHY</name>
<keyword evidence="7" id="KW-1185">Reference proteome</keyword>
<organism evidence="6 7">
    <name type="scientific">Ethanoligenens harbinense (strain DSM 18485 / JCM 12961 / CGMCC 1.5033 / YUAN-3)</name>
    <dbReference type="NCBI Taxonomy" id="663278"/>
    <lineage>
        <taxon>Bacteria</taxon>
        <taxon>Bacillati</taxon>
        <taxon>Bacillota</taxon>
        <taxon>Clostridia</taxon>
        <taxon>Eubacteriales</taxon>
        <taxon>Oscillospiraceae</taxon>
        <taxon>Ethanoligenens</taxon>
    </lineage>
</organism>
<feature type="binding site" evidence="5">
    <location>
        <position position="169"/>
    </location>
    <ligand>
        <name>ATP</name>
        <dbReference type="ChEBI" id="CHEBI:30616"/>
    </ligand>
</feature>
<dbReference type="SUPFAM" id="SSF54211">
    <property type="entry name" value="Ribosomal protein S5 domain 2-like"/>
    <property type="match status" value="1"/>
</dbReference>
<dbReference type="InterPro" id="IPR036890">
    <property type="entry name" value="HATPase_C_sf"/>
</dbReference>
<dbReference type="Gene3D" id="3.40.50.11260">
    <property type="match status" value="1"/>
</dbReference>
<evidence type="ECO:0000256" key="1">
    <source>
        <dbReference type="ARBA" id="ARBA00008239"/>
    </source>
</evidence>
<evidence type="ECO:0000256" key="5">
    <source>
        <dbReference type="PIRSR" id="PIRSR002583-1"/>
    </source>
</evidence>
<dbReference type="Gene3D" id="1.20.120.790">
    <property type="entry name" value="Heat shock protein 90, C-terminal domain"/>
    <property type="match status" value="1"/>
</dbReference>
<dbReference type="RefSeq" id="WP_013485842.1">
    <property type="nucleotide sequence ID" value="NC_014828.1"/>
</dbReference>
<sequence length="619" mass="70250">MREGNIQVHSDNILPIIKKWLYSDKDIFLRELVSNSSDAIRKLERLAGMGEAEKDDAKPFIHVFVDKDDKTLRVEDNGLGMTEEEVEKYITQVAFSGAEEFVKKYKDQPGDEGGIIGHFGLGFYSAFMVADKVEIDTLSYQKDAKPVHWQSKGESAYEIGEGTRTTRGTTVTLHISGEEVEFLEEGRIRGMLRKYCQFMPYEIFLNPKAPEEAKEGEEAPAGSRPVNNPHPLWLKAPKDCTKEEYEQFYTELFMDFNPPLFWIHLNVDYPFNLKGILYFPQQADKVEVQPGEVKLYNNQVYIADNIKEVVPEFLLLLKGVIDCPDLPLNVSRSFLQNDGDVQKISRHITKKVSDKLHEIFNNERENYEKYWDDIAPFIKFGCIRDESFYERVKDIVLLKSINGGYKTLMDFPKDKDNQIFYVSNLDLQAQYVRLFKEEGKDAAVLSHMIDSHFISFLEYKEKEMKFVRIDADISYAVKDGEAGGNAEAVASSFKELLGKDDLTVKAERLKNSATPAVMLLEENARRFQEMSRMYQGGPAAPAPQGTLILNLENSVVQALPTLGKDRAALLSRYIYDLAQLGQKPLTAEEMSGFMERSAKLLALAAGQSETSGTAAPEKE</sequence>
<dbReference type="CDD" id="cd16927">
    <property type="entry name" value="HATPase_Hsp90-like"/>
    <property type="match status" value="1"/>
</dbReference>
<dbReference type="GO" id="GO:0051082">
    <property type="term" value="F:unfolded protein binding"/>
    <property type="evidence" value="ECO:0007669"/>
    <property type="project" value="InterPro"/>
</dbReference>
<evidence type="ECO:0000256" key="2">
    <source>
        <dbReference type="ARBA" id="ARBA00022741"/>
    </source>
</evidence>
<dbReference type="GO" id="GO:0140662">
    <property type="term" value="F:ATP-dependent protein folding chaperone"/>
    <property type="evidence" value="ECO:0007669"/>
    <property type="project" value="InterPro"/>
</dbReference>
<protein>
    <submittedName>
        <fullName evidence="6">Heat shock protein Hsp90-like protein</fullName>
    </submittedName>
</protein>
<feature type="binding site" evidence="5">
    <location>
        <begin position="96"/>
        <end position="97"/>
    </location>
    <ligand>
        <name>ATP</name>
        <dbReference type="ChEBI" id="CHEBI:30616"/>
    </ligand>
</feature>
<keyword evidence="6" id="KW-0346">Stress response</keyword>
<dbReference type="NCBIfam" id="NF003555">
    <property type="entry name" value="PRK05218.1"/>
    <property type="match status" value="1"/>
</dbReference>
<dbReference type="KEGG" id="eha:Ethha_1976"/>
<keyword evidence="3 5" id="KW-0067">ATP-binding</keyword>
<feature type="binding site" evidence="5">
    <location>
        <position position="81"/>
    </location>
    <ligand>
        <name>ATP</name>
        <dbReference type="ChEBI" id="CHEBI:30616"/>
    </ligand>
</feature>
<keyword evidence="2 5" id="KW-0547">Nucleotide-binding</keyword>
<keyword evidence="4" id="KW-0143">Chaperone</keyword>
<dbReference type="PROSITE" id="PS00298">
    <property type="entry name" value="HSP90"/>
    <property type="match status" value="1"/>
</dbReference>
<dbReference type="InterPro" id="IPR037196">
    <property type="entry name" value="HSP90_C"/>
</dbReference>
<dbReference type="EMBL" id="CP002400">
    <property type="protein sequence ID" value="ADU27494.1"/>
    <property type="molecule type" value="Genomic_DNA"/>
</dbReference>
<dbReference type="eggNOG" id="COG0326">
    <property type="taxonomic scope" value="Bacteria"/>
</dbReference>
<dbReference type="GO" id="GO:0016887">
    <property type="term" value="F:ATP hydrolysis activity"/>
    <property type="evidence" value="ECO:0007669"/>
    <property type="project" value="InterPro"/>
</dbReference>
<dbReference type="InterPro" id="IPR020575">
    <property type="entry name" value="Hsp90_N"/>
</dbReference>
<dbReference type="PIRSF" id="PIRSF002583">
    <property type="entry name" value="Hsp90"/>
    <property type="match status" value="1"/>
</dbReference>
<feature type="binding site" evidence="5">
    <location>
        <position position="35"/>
    </location>
    <ligand>
        <name>ATP</name>
        <dbReference type="ChEBI" id="CHEBI:30616"/>
    </ligand>
</feature>
<dbReference type="STRING" id="663278.Ethha_1976"/>
<evidence type="ECO:0000313" key="6">
    <source>
        <dbReference type="EMBL" id="ADU27494.1"/>
    </source>
</evidence>
<dbReference type="GO" id="GO:0005524">
    <property type="term" value="F:ATP binding"/>
    <property type="evidence" value="ECO:0007669"/>
    <property type="project" value="UniProtKB-KW"/>
</dbReference>
<feature type="binding site" evidence="5">
    <location>
        <position position="31"/>
    </location>
    <ligand>
        <name>ATP</name>
        <dbReference type="ChEBI" id="CHEBI:30616"/>
    </ligand>
</feature>
<dbReference type="InterPro" id="IPR020568">
    <property type="entry name" value="Ribosomal_Su5_D2-typ_SF"/>
</dbReference>
<dbReference type="AlphaFoldDB" id="E6U2V2"/>
<dbReference type="InterPro" id="IPR019805">
    <property type="entry name" value="Heat_shock_protein_90_CS"/>
</dbReference>
<evidence type="ECO:0000256" key="4">
    <source>
        <dbReference type="ARBA" id="ARBA00023186"/>
    </source>
</evidence>
<evidence type="ECO:0000313" key="7">
    <source>
        <dbReference type="Proteomes" id="UP000001551"/>
    </source>
</evidence>
<dbReference type="PRINTS" id="PR00775">
    <property type="entry name" value="HEATSHOCK90"/>
</dbReference>
<dbReference type="Proteomes" id="UP000001551">
    <property type="component" value="Chromosome"/>
</dbReference>
<accession>E6U2V2</accession>
<evidence type="ECO:0000256" key="3">
    <source>
        <dbReference type="ARBA" id="ARBA00022840"/>
    </source>
</evidence>
<dbReference type="HOGENOM" id="CLU_006684_3_2_9"/>
<dbReference type="PANTHER" id="PTHR11528">
    <property type="entry name" value="HEAT SHOCK PROTEIN 90 FAMILY MEMBER"/>
    <property type="match status" value="1"/>
</dbReference>
<feature type="binding site" evidence="5">
    <location>
        <position position="76"/>
    </location>
    <ligand>
        <name>ATP</name>
        <dbReference type="ChEBI" id="CHEBI:30616"/>
    </ligand>
</feature>
<gene>
    <name evidence="6" type="ordered locus">Ethha_1976</name>
</gene>
<dbReference type="Gene3D" id="3.30.565.10">
    <property type="entry name" value="Histidine kinase-like ATPase, C-terminal domain"/>
    <property type="match status" value="1"/>
</dbReference>